<dbReference type="InterPro" id="IPR041577">
    <property type="entry name" value="RT_RNaseH_2"/>
</dbReference>
<dbReference type="InterPro" id="IPR000477">
    <property type="entry name" value="RT_dom"/>
</dbReference>
<feature type="compositionally biased region" description="Polar residues" evidence="9">
    <location>
        <begin position="1"/>
        <end position="18"/>
    </location>
</feature>
<dbReference type="InterPro" id="IPR021109">
    <property type="entry name" value="Peptidase_aspartic_dom_sf"/>
</dbReference>
<accession>A0AAE0UUQ7</accession>
<dbReference type="PROSITE" id="PS50878">
    <property type="entry name" value="RT_POL"/>
    <property type="match status" value="1"/>
</dbReference>
<evidence type="ECO:0000256" key="2">
    <source>
        <dbReference type="ARBA" id="ARBA00012180"/>
    </source>
</evidence>
<organism evidence="12 13">
    <name type="scientific">Hemibagrus guttatus</name>
    <dbReference type="NCBI Taxonomy" id="175788"/>
    <lineage>
        <taxon>Eukaryota</taxon>
        <taxon>Metazoa</taxon>
        <taxon>Chordata</taxon>
        <taxon>Craniata</taxon>
        <taxon>Vertebrata</taxon>
        <taxon>Euteleostomi</taxon>
        <taxon>Actinopterygii</taxon>
        <taxon>Neopterygii</taxon>
        <taxon>Teleostei</taxon>
        <taxon>Ostariophysi</taxon>
        <taxon>Siluriformes</taxon>
        <taxon>Bagridae</taxon>
        <taxon>Hemibagrus</taxon>
    </lineage>
</organism>
<keyword evidence="5" id="KW-0540">Nuclease</keyword>
<sequence length="1027" mass="115501">MDPNTSVSGGAPSQNTSPIMDPAELRDIIVRQGAIIRSYQDQVEALQNQLRGASTAAPRDPPTAHGMYSNEETQCAFVMSLLTNRALEWASAVWDADPQIRSSFSHFVGLIREVFEYPAGGKDISVQLMELRQGTDTAADYSITFRTLAAQSGWNDASLWAVFRAGLNPDLQTELACRTEATTLSQFVATAICLDNLRRQHQAGTSRAGPVRHRSQTDYPSFREETPEPMQLGRSRLTSFAHPQQALIDSGAAVNLIDGALVERLGIPTFPCVPSLRITAIDSQPIGEGYLKRQTELLEFRVGLFHQERLAFYVTSSPANPVILGFPWLRRHDPQISLRSGELVRWSPSCHYRCLRNQVPRPCRASPVREMSPPPQDHLPQAYAEFREVFSKEKASRLPVHQPWDCAIELLPNASPPRGRIYPLSLPESKAMEEYIETALSAGHIQPSTSPAAAGFFFVALEQLRGARFFTKLDLRSAYNLVQIREGDEWKTAFHTTHGHYEYRVMPFGLTNAPAVFQALINGVFQDLLGKGVIAYIDDILVYSKSLEEHVLHVREVLSRLQRHHLYVKLEKCEFHRTMVTFLGYVISQRGVEMDMVKVRAVTDWPAPTTVRELQRFLGFANFYRRFIRNYSSVAGPLTSLLRGKPKRLAWTDQARTAFQQLKENFTSAPILRHPDPDLPFVVEVDASSKGLGAVLSQRHGEPGKLHPCAYYSRRLTAAECNYDVGNRELLAIKAALEEWRHWLEGARHPFQVLTDHRNLEYLRGAKRLNPRQARWALFFTRFQFTVTYRPGSKNGKADALSRGFETTSEPTQIEPILPVTAILAPVRWNLVEEIQRAHTNEPPPAGCPPNRIFVPPQFRLQVMQWVHEAPSSGHPGIQRSTQLVRHRFWWPSLTSDVEEHVRACSTCAQTRTSRQLPEGLLEPLPIPQRPWSHLSVDFLTDLPDSGGHTAVLVVVERFSKGCKLIPLKGLPSAMQTAEALFLHVFRNFGLPEDIVSDRGSQFTSRVWGSLCARLGIGVSLSSGYHP</sequence>
<evidence type="ECO:0000256" key="4">
    <source>
        <dbReference type="ARBA" id="ARBA00022695"/>
    </source>
</evidence>
<dbReference type="InterPro" id="IPR012337">
    <property type="entry name" value="RNaseH-like_sf"/>
</dbReference>
<keyword evidence="6" id="KW-0378">Hydrolase</keyword>
<dbReference type="Proteomes" id="UP001274896">
    <property type="component" value="Unassembled WGS sequence"/>
</dbReference>
<reference evidence="12" key="1">
    <citation type="submission" date="2023-06" db="EMBL/GenBank/DDBJ databases">
        <title>Male Hemibagrus guttatus genome.</title>
        <authorList>
            <person name="Bian C."/>
        </authorList>
    </citation>
    <scope>NUCLEOTIDE SEQUENCE</scope>
    <source>
        <strain evidence="12">Male_cb2023</strain>
        <tissue evidence="12">Muscle</tissue>
    </source>
</reference>
<dbReference type="Gene3D" id="3.30.420.10">
    <property type="entry name" value="Ribonuclease H-like superfamily/Ribonuclease H"/>
    <property type="match status" value="1"/>
</dbReference>
<dbReference type="SUPFAM" id="SSF53098">
    <property type="entry name" value="Ribonuclease H-like"/>
    <property type="match status" value="1"/>
</dbReference>
<evidence type="ECO:0000256" key="5">
    <source>
        <dbReference type="ARBA" id="ARBA00022722"/>
    </source>
</evidence>
<dbReference type="PANTHER" id="PTHR37984">
    <property type="entry name" value="PROTEIN CBG26694"/>
    <property type="match status" value="1"/>
</dbReference>
<evidence type="ECO:0000256" key="6">
    <source>
        <dbReference type="ARBA" id="ARBA00022759"/>
    </source>
</evidence>
<dbReference type="Pfam" id="PF17919">
    <property type="entry name" value="RT_RNaseH_2"/>
    <property type="match status" value="1"/>
</dbReference>
<dbReference type="CDD" id="cd09274">
    <property type="entry name" value="RNase_HI_RT_Ty3"/>
    <property type="match status" value="1"/>
</dbReference>
<keyword evidence="4" id="KW-0548">Nucleotidyltransferase</keyword>
<keyword evidence="13" id="KW-1185">Reference proteome</keyword>
<dbReference type="InterPro" id="IPR043128">
    <property type="entry name" value="Rev_trsase/Diguanyl_cyclase"/>
</dbReference>
<protein>
    <recommendedName>
        <fullName evidence="8">Gypsy retrotransposon integrase-like protein 1</fullName>
        <ecNumber evidence="2">3.1.26.4</ecNumber>
    </recommendedName>
</protein>
<dbReference type="Pfam" id="PF17921">
    <property type="entry name" value="Integrase_H2C2"/>
    <property type="match status" value="1"/>
</dbReference>
<evidence type="ECO:0000256" key="1">
    <source>
        <dbReference type="ARBA" id="ARBA00010879"/>
    </source>
</evidence>
<dbReference type="Pfam" id="PF03732">
    <property type="entry name" value="Retrotrans_gag"/>
    <property type="match status" value="1"/>
</dbReference>
<dbReference type="EC" id="3.1.26.4" evidence="2"/>
<dbReference type="GO" id="GO:0016779">
    <property type="term" value="F:nucleotidyltransferase activity"/>
    <property type="evidence" value="ECO:0007669"/>
    <property type="project" value="UniProtKB-KW"/>
</dbReference>
<dbReference type="InterPro" id="IPR001584">
    <property type="entry name" value="Integrase_cat-core"/>
</dbReference>
<feature type="region of interest" description="Disordered" evidence="9">
    <location>
        <begin position="203"/>
        <end position="228"/>
    </location>
</feature>
<keyword evidence="3" id="KW-0808">Transferase</keyword>
<dbReference type="InterPro" id="IPR050951">
    <property type="entry name" value="Retrovirus_Pol_polyprotein"/>
</dbReference>
<proteinExistence type="inferred from homology"/>
<evidence type="ECO:0000259" key="10">
    <source>
        <dbReference type="PROSITE" id="PS50878"/>
    </source>
</evidence>
<dbReference type="SUPFAM" id="SSF50630">
    <property type="entry name" value="Acid proteases"/>
    <property type="match status" value="1"/>
</dbReference>
<comment type="caution">
    <text evidence="12">The sequence shown here is derived from an EMBL/GenBank/DDBJ whole genome shotgun (WGS) entry which is preliminary data.</text>
</comment>
<dbReference type="FunFam" id="3.10.20.370:FF:000003">
    <property type="entry name" value="Transposon Tf2-6 polyprotein"/>
    <property type="match status" value="1"/>
</dbReference>
<dbReference type="Gene3D" id="3.10.10.10">
    <property type="entry name" value="HIV Type 1 Reverse Transcriptase, subunit A, domain 1"/>
    <property type="match status" value="2"/>
</dbReference>
<evidence type="ECO:0000256" key="3">
    <source>
        <dbReference type="ARBA" id="ARBA00022679"/>
    </source>
</evidence>
<dbReference type="PANTHER" id="PTHR37984:SF5">
    <property type="entry name" value="PROTEIN NYNRIN-LIKE"/>
    <property type="match status" value="1"/>
</dbReference>
<evidence type="ECO:0000313" key="12">
    <source>
        <dbReference type="EMBL" id="KAK3518547.1"/>
    </source>
</evidence>
<dbReference type="Gene3D" id="2.40.70.10">
    <property type="entry name" value="Acid Proteases"/>
    <property type="match status" value="1"/>
</dbReference>
<dbReference type="InterPro" id="IPR005162">
    <property type="entry name" value="Retrotrans_gag_dom"/>
</dbReference>
<gene>
    <name evidence="12" type="ORF">QTP70_001603</name>
</gene>
<evidence type="ECO:0000259" key="11">
    <source>
        <dbReference type="PROSITE" id="PS50994"/>
    </source>
</evidence>
<evidence type="ECO:0000256" key="9">
    <source>
        <dbReference type="SAM" id="MobiDB-lite"/>
    </source>
</evidence>
<keyword evidence="7" id="KW-0511">Multifunctional enzyme</keyword>
<dbReference type="EMBL" id="JAUCMX010000017">
    <property type="protein sequence ID" value="KAK3518547.1"/>
    <property type="molecule type" value="Genomic_DNA"/>
</dbReference>
<dbReference type="Pfam" id="PF00665">
    <property type="entry name" value="rve"/>
    <property type="match status" value="1"/>
</dbReference>
<dbReference type="GO" id="GO:0015074">
    <property type="term" value="P:DNA integration"/>
    <property type="evidence" value="ECO:0007669"/>
    <property type="project" value="InterPro"/>
</dbReference>
<name>A0AAE0UUQ7_9TELE</name>
<dbReference type="InterPro" id="IPR036397">
    <property type="entry name" value="RNaseH_sf"/>
</dbReference>
<feature type="region of interest" description="Disordered" evidence="9">
    <location>
        <begin position="1"/>
        <end position="22"/>
    </location>
</feature>
<dbReference type="GO" id="GO:0004523">
    <property type="term" value="F:RNA-DNA hybrid ribonuclease activity"/>
    <property type="evidence" value="ECO:0007669"/>
    <property type="project" value="UniProtKB-EC"/>
</dbReference>
<dbReference type="GO" id="GO:0003676">
    <property type="term" value="F:nucleic acid binding"/>
    <property type="evidence" value="ECO:0007669"/>
    <property type="project" value="InterPro"/>
</dbReference>
<dbReference type="InterPro" id="IPR041588">
    <property type="entry name" value="Integrase_H2C2"/>
</dbReference>
<evidence type="ECO:0000256" key="7">
    <source>
        <dbReference type="ARBA" id="ARBA00023268"/>
    </source>
</evidence>
<dbReference type="CDD" id="cd00303">
    <property type="entry name" value="retropepsin_like"/>
    <property type="match status" value="1"/>
</dbReference>
<feature type="domain" description="Integrase catalytic" evidence="11">
    <location>
        <begin position="927"/>
        <end position="1027"/>
    </location>
</feature>
<dbReference type="SUPFAM" id="SSF56672">
    <property type="entry name" value="DNA/RNA polymerases"/>
    <property type="match status" value="1"/>
</dbReference>
<dbReference type="InterPro" id="IPR043502">
    <property type="entry name" value="DNA/RNA_pol_sf"/>
</dbReference>
<keyword evidence="6" id="KW-0255">Endonuclease</keyword>
<dbReference type="Gene3D" id="1.10.340.70">
    <property type="match status" value="1"/>
</dbReference>
<dbReference type="CDD" id="cd01647">
    <property type="entry name" value="RT_LTR"/>
    <property type="match status" value="1"/>
</dbReference>
<dbReference type="PROSITE" id="PS50994">
    <property type="entry name" value="INTEGRASE"/>
    <property type="match status" value="1"/>
</dbReference>
<feature type="domain" description="Reverse transcriptase" evidence="10">
    <location>
        <begin position="392"/>
        <end position="587"/>
    </location>
</feature>
<dbReference type="Gene3D" id="3.30.70.270">
    <property type="match status" value="2"/>
</dbReference>
<dbReference type="AlphaFoldDB" id="A0AAE0UUQ7"/>
<evidence type="ECO:0000313" key="13">
    <source>
        <dbReference type="Proteomes" id="UP001274896"/>
    </source>
</evidence>
<evidence type="ECO:0000256" key="8">
    <source>
        <dbReference type="ARBA" id="ARBA00039658"/>
    </source>
</evidence>
<dbReference type="FunFam" id="3.30.70.270:FF:000020">
    <property type="entry name" value="Transposon Tf2-6 polyprotein-like Protein"/>
    <property type="match status" value="1"/>
</dbReference>
<dbReference type="Pfam" id="PF00078">
    <property type="entry name" value="RVT_1"/>
    <property type="match status" value="1"/>
</dbReference>
<comment type="similarity">
    <text evidence="1">Belongs to the beta type-B retroviral polymerase family. HERV class-II K(HML-2) pol subfamily.</text>
</comment>
<dbReference type="FunFam" id="1.10.340.70:FF:000001">
    <property type="entry name" value="Retrovirus-related Pol polyprotein from transposon gypsy-like Protein"/>
    <property type="match status" value="1"/>
</dbReference>